<organism evidence="1 2">
    <name type="scientific">Ancylostoma caninum</name>
    <name type="common">Dog hookworm</name>
    <dbReference type="NCBI Taxonomy" id="29170"/>
    <lineage>
        <taxon>Eukaryota</taxon>
        <taxon>Metazoa</taxon>
        <taxon>Ecdysozoa</taxon>
        <taxon>Nematoda</taxon>
        <taxon>Chromadorea</taxon>
        <taxon>Rhabditida</taxon>
        <taxon>Rhabditina</taxon>
        <taxon>Rhabditomorpha</taxon>
        <taxon>Strongyloidea</taxon>
        <taxon>Ancylostomatidae</taxon>
        <taxon>Ancylostomatinae</taxon>
        <taxon>Ancylostoma</taxon>
    </lineage>
</organism>
<proteinExistence type="predicted"/>
<sequence>MLYHISSDLFRMCHRTSLSSPSLMVRIALSQPIFFKPIRTPTSVERRSTYREGLADNCQVLKG</sequence>
<accession>A0A368FPG7</accession>
<keyword evidence="2" id="KW-1185">Reference proteome</keyword>
<dbReference type="EMBL" id="JOJR01000843">
    <property type="protein sequence ID" value="RCN33952.1"/>
    <property type="molecule type" value="Genomic_DNA"/>
</dbReference>
<gene>
    <name evidence="1" type="ORF">ANCCAN_20203</name>
</gene>
<dbReference type="Proteomes" id="UP000252519">
    <property type="component" value="Unassembled WGS sequence"/>
</dbReference>
<comment type="caution">
    <text evidence="1">The sequence shown here is derived from an EMBL/GenBank/DDBJ whole genome shotgun (WGS) entry which is preliminary data.</text>
</comment>
<dbReference type="AlphaFoldDB" id="A0A368FPG7"/>
<evidence type="ECO:0000313" key="2">
    <source>
        <dbReference type="Proteomes" id="UP000252519"/>
    </source>
</evidence>
<reference evidence="1 2" key="1">
    <citation type="submission" date="2014-10" db="EMBL/GenBank/DDBJ databases">
        <title>Draft genome of the hookworm Ancylostoma caninum.</title>
        <authorList>
            <person name="Mitreva M."/>
        </authorList>
    </citation>
    <scope>NUCLEOTIDE SEQUENCE [LARGE SCALE GENOMIC DNA]</scope>
    <source>
        <strain evidence="1 2">Baltimore</strain>
    </source>
</reference>
<evidence type="ECO:0000313" key="1">
    <source>
        <dbReference type="EMBL" id="RCN33952.1"/>
    </source>
</evidence>
<name>A0A368FPG7_ANCCA</name>
<protein>
    <submittedName>
        <fullName evidence="1">Uncharacterized protein</fullName>
    </submittedName>
</protein>